<dbReference type="Pfam" id="PF00895">
    <property type="entry name" value="ATP-synt_8"/>
    <property type="match status" value="1"/>
</dbReference>
<evidence type="ECO:0000256" key="11">
    <source>
        <dbReference type="ARBA" id="ARBA00023136"/>
    </source>
</evidence>
<gene>
    <name evidence="14" type="primary">atp8</name>
</gene>
<evidence type="ECO:0000256" key="2">
    <source>
        <dbReference type="ARBA" id="ARBA00008892"/>
    </source>
</evidence>
<keyword evidence="9 12" id="KW-0406">Ion transport</keyword>
<keyword evidence="6 12" id="KW-0812">Transmembrane</keyword>
<evidence type="ECO:0000256" key="13">
    <source>
        <dbReference type="SAM" id="Phobius"/>
    </source>
</evidence>
<keyword evidence="7 12" id="KW-0375">Hydrogen ion transport</keyword>
<keyword evidence="10 12" id="KW-0496">Mitochondrion</keyword>
<dbReference type="GO" id="GO:0015078">
    <property type="term" value="F:proton transmembrane transporter activity"/>
    <property type="evidence" value="ECO:0007669"/>
    <property type="project" value="InterPro"/>
</dbReference>
<sequence length="54" mass="6582">MLIPQMSPMMWFTLFILFSATMILFNQMLFFSFKPNKINISKNKSTNNQMNWKW</sequence>
<comment type="subunit">
    <text evidence="3">F-type ATPases have 2 components, CF(1) - the catalytic core - and CF(0) - the membrane proton channel.</text>
</comment>
<dbReference type="GO" id="GO:0045259">
    <property type="term" value="C:proton-transporting ATP synthase complex"/>
    <property type="evidence" value="ECO:0007669"/>
    <property type="project" value="UniProtKB-KW"/>
</dbReference>
<name>A0A516IMX0_9ORTH</name>
<keyword evidence="8 13" id="KW-1133">Transmembrane helix</keyword>
<dbReference type="InterPro" id="IPR001421">
    <property type="entry name" value="ATP8_metazoa"/>
</dbReference>
<feature type="transmembrane region" description="Helical" evidence="13">
    <location>
        <begin position="12"/>
        <end position="33"/>
    </location>
</feature>
<evidence type="ECO:0000313" key="14">
    <source>
        <dbReference type="EMBL" id="QDP18116.1"/>
    </source>
</evidence>
<geneLocation type="mitochondrion" evidence="14"/>
<proteinExistence type="inferred from homology"/>
<evidence type="ECO:0000256" key="12">
    <source>
        <dbReference type="RuleBase" id="RU003661"/>
    </source>
</evidence>
<evidence type="ECO:0000256" key="10">
    <source>
        <dbReference type="ARBA" id="ARBA00023128"/>
    </source>
</evidence>
<protein>
    <recommendedName>
        <fullName evidence="12">ATP synthase complex subunit 8</fullName>
    </recommendedName>
</protein>
<comment type="subcellular location">
    <subcellularLocation>
        <location evidence="1 12">Mitochondrion membrane</location>
        <topology evidence="1 12">Single-pass membrane protein</topology>
    </subcellularLocation>
</comment>
<keyword evidence="11 13" id="KW-0472">Membrane</keyword>
<dbReference type="AlphaFoldDB" id="A0A516IMX0"/>
<dbReference type="EMBL" id="MK514108">
    <property type="protein sequence ID" value="QDP18116.1"/>
    <property type="molecule type" value="Genomic_DNA"/>
</dbReference>
<evidence type="ECO:0000256" key="3">
    <source>
        <dbReference type="ARBA" id="ARBA00011291"/>
    </source>
</evidence>
<evidence type="ECO:0000256" key="9">
    <source>
        <dbReference type="ARBA" id="ARBA00023065"/>
    </source>
</evidence>
<evidence type="ECO:0000256" key="8">
    <source>
        <dbReference type="ARBA" id="ARBA00022989"/>
    </source>
</evidence>
<keyword evidence="5 12" id="KW-0138">CF(0)</keyword>
<evidence type="ECO:0000256" key="7">
    <source>
        <dbReference type="ARBA" id="ARBA00022781"/>
    </source>
</evidence>
<comment type="similarity">
    <text evidence="2 12">Belongs to the ATPase protein 8 family.</text>
</comment>
<keyword evidence="4 12" id="KW-0813">Transport</keyword>
<dbReference type="GO" id="GO:0031966">
    <property type="term" value="C:mitochondrial membrane"/>
    <property type="evidence" value="ECO:0007669"/>
    <property type="project" value="UniProtKB-SubCell"/>
</dbReference>
<evidence type="ECO:0000256" key="4">
    <source>
        <dbReference type="ARBA" id="ARBA00022448"/>
    </source>
</evidence>
<evidence type="ECO:0000256" key="6">
    <source>
        <dbReference type="ARBA" id="ARBA00022692"/>
    </source>
</evidence>
<reference evidence="14" key="1">
    <citation type="journal article" date="2019" name="Mol. Phylogenet. Evol.">
        <title>On the origin of the New World Pyrgomorphidae (Insecta: Orthoptera).</title>
        <authorList>
            <person name="Marino-Perez R."/>
            <person name="Song H."/>
        </authorList>
    </citation>
    <scope>NUCLEOTIDE SEQUENCE</scope>
    <source>
        <tissue evidence="14">Femur muscle</tissue>
    </source>
</reference>
<organism evidence="14">
    <name type="scientific">Chrotogonus sp. TAMUIC IGC OR284</name>
    <dbReference type="NCBI Taxonomy" id="2591243"/>
    <lineage>
        <taxon>Eukaryota</taxon>
        <taxon>Metazoa</taxon>
        <taxon>Ecdysozoa</taxon>
        <taxon>Arthropoda</taxon>
        <taxon>Hexapoda</taxon>
        <taxon>Insecta</taxon>
        <taxon>Pterygota</taxon>
        <taxon>Neoptera</taxon>
        <taxon>Polyneoptera</taxon>
        <taxon>Orthoptera</taxon>
        <taxon>Caelifera</taxon>
        <taxon>Acrididea</taxon>
        <taxon>Acridomorpha</taxon>
        <taxon>Pyrgomorphoidea</taxon>
        <taxon>Pyrgomorphidae</taxon>
        <taxon>Pyrgomorphinae</taxon>
        <taxon>Chrotogonus</taxon>
    </lineage>
</organism>
<evidence type="ECO:0000256" key="1">
    <source>
        <dbReference type="ARBA" id="ARBA00004304"/>
    </source>
</evidence>
<accession>A0A516IMX0</accession>
<evidence type="ECO:0000256" key="5">
    <source>
        <dbReference type="ARBA" id="ARBA00022547"/>
    </source>
</evidence>
<dbReference type="GO" id="GO:0015986">
    <property type="term" value="P:proton motive force-driven ATP synthesis"/>
    <property type="evidence" value="ECO:0007669"/>
    <property type="project" value="InterPro"/>
</dbReference>